<dbReference type="AlphaFoldDB" id="A0A0S4JKI6"/>
<organism evidence="2 3">
    <name type="scientific">Bodo saltans</name>
    <name type="common">Flagellated protozoan</name>
    <dbReference type="NCBI Taxonomy" id="75058"/>
    <lineage>
        <taxon>Eukaryota</taxon>
        <taxon>Discoba</taxon>
        <taxon>Euglenozoa</taxon>
        <taxon>Kinetoplastea</taxon>
        <taxon>Metakinetoplastina</taxon>
        <taxon>Eubodonida</taxon>
        <taxon>Bodonidae</taxon>
        <taxon>Bodo</taxon>
    </lineage>
</organism>
<feature type="region of interest" description="Disordered" evidence="1">
    <location>
        <begin position="154"/>
        <end position="194"/>
    </location>
</feature>
<reference evidence="3" key="1">
    <citation type="submission" date="2015-09" db="EMBL/GenBank/DDBJ databases">
        <authorList>
            <consortium name="Pathogen Informatics"/>
        </authorList>
    </citation>
    <scope>NUCLEOTIDE SEQUENCE [LARGE SCALE GENOMIC DNA]</scope>
    <source>
        <strain evidence="3">Lake Konstanz</strain>
    </source>
</reference>
<feature type="compositionally biased region" description="Basic and acidic residues" evidence="1">
    <location>
        <begin position="27"/>
        <end position="50"/>
    </location>
</feature>
<dbReference type="VEuPathDB" id="TriTrypDB:BSAL_24030"/>
<feature type="region of interest" description="Disordered" evidence="1">
    <location>
        <begin position="27"/>
        <end position="124"/>
    </location>
</feature>
<proteinExistence type="predicted"/>
<evidence type="ECO:0000256" key="1">
    <source>
        <dbReference type="SAM" id="MobiDB-lite"/>
    </source>
</evidence>
<dbReference type="Proteomes" id="UP000051952">
    <property type="component" value="Unassembled WGS sequence"/>
</dbReference>
<dbReference type="EMBL" id="CYKH01001779">
    <property type="protein sequence ID" value="CUG89911.1"/>
    <property type="molecule type" value="Genomic_DNA"/>
</dbReference>
<sequence length="194" mass="21947">MAEMQRVCEDLQRRAVNEAEYRKLKKDFADTKKRVEMLERTNDKLQRELSSRVPTPRRTAPSTTAPRVVSRTGRFDTPPATRTSVEHQRGRSPVSYQNRSQTSSRASTPPRSPRPAWGQHQSTVAKHLSPRFIGLSTSGESNFSSVGDSQFGYGARKHASPANRSSPHDRLYMMDPAASTNSRRIRDPNRALFH</sequence>
<protein>
    <submittedName>
        <fullName evidence="2">Uncharacterized protein</fullName>
    </submittedName>
</protein>
<feature type="compositionally biased region" description="Low complexity" evidence="1">
    <location>
        <begin position="99"/>
        <end position="109"/>
    </location>
</feature>
<gene>
    <name evidence="2" type="ORF">BSAL_24030</name>
</gene>
<evidence type="ECO:0000313" key="2">
    <source>
        <dbReference type="EMBL" id="CUG89911.1"/>
    </source>
</evidence>
<name>A0A0S4JKI6_BODSA</name>
<accession>A0A0S4JKI6</accession>
<keyword evidence="3" id="KW-1185">Reference proteome</keyword>
<feature type="compositionally biased region" description="Low complexity" evidence="1">
    <location>
        <begin position="51"/>
        <end position="68"/>
    </location>
</feature>
<evidence type="ECO:0000313" key="3">
    <source>
        <dbReference type="Proteomes" id="UP000051952"/>
    </source>
</evidence>
<feature type="compositionally biased region" description="Basic and acidic residues" evidence="1">
    <location>
        <begin position="184"/>
        <end position="194"/>
    </location>
</feature>